<evidence type="ECO:0000256" key="1">
    <source>
        <dbReference type="ARBA" id="ARBA00023015"/>
    </source>
</evidence>
<dbReference type="PANTHER" id="PTHR30136:SF34">
    <property type="entry name" value="TRANSCRIPTIONAL REGULATOR"/>
    <property type="match status" value="1"/>
</dbReference>
<dbReference type="GO" id="GO:0045892">
    <property type="term" value="P:negative regulation of DNA-templated transcription"/>
    <property type="evidence" value="ECO:0007669"/>
    <property type="project" value="TreeGrafter"/>
</dbReference>
<accession>A0A2U3QA30</accession>
<keyword evidence="2" id="KW-0238">DNA-binding</keyword>
<dbReference type="Proteomes" id="UP000246085">
    <property type="component" value="Chromosome BRAD3257"/>
</dbReference>
<dbReference type="AlphaFoldDB" id="A0A2U3QA30"/>
<dbReference type="PANTHER" id="PTHR30136">
    <property type="entry name" value="HELIX-TURN-HELIX TRANSCRIPTIONAL REGULATOR, ICLR FAMILY"/>
    <property type="match status" value="1"/>
</dbReference>
<name>A0A2U3QA30_9BRAD</name>
<dbReference type="InterPro" id="IPR050707">
    <property type="entry name" value="HTH_MetabolicPath_Reg"/>
</dbReference>
<dbReference type="Gene3D" id="1.10.10.10">
    <property type="entry name" value="Winged helix-like DNA-binding domain superfamily/Winged helix DNA-binding domain"/>
    <property type="match status" value="1"/>
</dbReference>
<dbReference type="SUPFAM" id="SSF46785">
    <property type="entry name" value="Winged helix' DNA-binding domain"/>
    <property type="match status" value="1"/>
</dbReference>
<keyword evidence="3" id="KW-0804">Transcription</keyword>
<dbReference type="Pfam" id="PF09339">
    <property type="entry name" value="HTH_IclR"/>
    <property type="match status" value="1"/>
</dbReference>
<dbReference type="InterPro" id="IPR014757">
    <property type="entry name" value="Tscrpt_reg_IclR_C"/>
</dbReference>
<gene>
    <name evidence="6" type="ORF">BRAD3257_7565</name>
</gene>
<evidence type="ECO:0000313" key="6">
    <source>
        <dbReference type="EMBL" id="SPP98262.1"/>
    </source>
</evidence>
<evidence type="ECO:0000256" key="2">
    <source>
        <dbReference type="ARBA" id="ARBA00023125"/>
    </source>
</evidence>
<dbReference type="InterPro" id="IPR005471">
    <property type="entry name" value="Tscrpt_reg_IclR_N"/>
</dbReference>
<feature type="domain" description="IclR-ED" evidence="5">
    <location>
        <begin position="95"/>
        <end position="279"/>
    </location>
</feature>
<protein>
    <submittedName>
        <fullName evidence="6">Putative Regulatory protein IclR</fullName>
    </submittedName>
</protein>
<dbReference type="Pfam" id="PF01614">
    <property type="entry name" value="IclR_C"/>
    <property type="match status" value="1"/>
</dbReference>
<dbReference type="InterPro" id="IPR036390">
    <property type="entry name" value="WH_DNA-bd_sf"/>
</dbReference>
<dbReference type="InterPro" id="IPR036388">
    <property type="entry name" value="WH-like_DNA-bd_sf"/>
</dbReference>
<sequence length="280" mass="30930">MSARRVLKRTTRAAPKAKVQRAVDARDHSLFVNSIEKAITVLNSFSRERPLLTHAAITKLTGLDKSAAQRFLYTLHQLGLLRKHEDTKQYSLSPRLLEFAYAYTYSDGLIERAQPFLVEAHEKTGETVNLNVLEGTDVLLVSRIPSQQLVTMNIQVGFRMPALYSAAGRAIVARLPAKQRDHVIGTTKYQKYTDEAISSPKEMRGLIEKVAKEGYVLSQSQFFKGDISVGVAIVDGSDAVLGGLCLSVPRARMTVQDAREKLVPVAITAARKISLTMGAY</sequence>
<proteinExistence type="predicted"/>
<evidence type="ECO:0000313" key="7">
    <source>
        <dbReference type="Proteomes" id="UP000246085"/>
    </source>
</evidence>
<dbReference type="PROSITE" id="PS51077">
    <property type="entry name" value="HTH_ICLR"/>
    <property type="match status" value="1"/>
</dbReference>
<evidence type="ECO:0000259" key="4">
    <source>
        <dbReference type="PROSITE" id="PS51077"/>
    </source>
</evidence>
<dbReference type="EMBL" id="LS398110">
    <property type="protein sequence ID" value="SPP98262.1"/>
    <property type="molecule type" value="Genomic_DNA"/>
</dbReference>
<dbReference type="GO" id="GO:0003677">
    <property type="term" value="F:DNA binding"/>
    <property type="evidence" value="ECO:0007669"/>
    <property type="project" value="UniProtKB-KW"/>
</dbReference>
<dbReference type="Gene3D" id="3.30.450.40">
    <property type="match status" value="1"/>
</dbReference>
<reference evidence="6 7" key="1">
    <citation type="submission" date="2018-03" db="EMBL/GenBank/DDBJ databases">
        <authorList>
            <person name="Gully D."/>
        </authorList>
    </citation>
    <scope>NUCLEOTIDE SEQUENCE [LARGE SCALE GENOMIC DNA]</scope>
    <source>
        <strain evidence="6">ORS3257</strain>
    </source>
</reference>
<dbReference type="SUPFAM" id="SSF55781">
    <property type="entry name" value="GAF domain-like"/>
    <property type="match status" value="1"/>
</dbReference>
<organism evidence="6 7">
    <name type="scientific">Bradyrhizobium vignae</name>
    <dbReference type="NCBI Taxonomy" id="1549949"/>
    <lineage>
        <taxon>Bacteria</taxon>
        <taxon>Pseudomonadati</taxon>
        <taxon>Pseudomonadota</taxon>
        <taxon>Alphaproteobacteria</taxon>
        <taxon>Hyphomicrobiales</taxon>
        <taxon>Nitrobacteraceae</taxon>
        <taxon>Bradyrhizobium</taxon>
    </lineage>
</organism>
<keyword evidence="1" id="KW-0805">Transcription regulation</keyword>
<dbReference type="PROSITE" id="PS51078">
    <property type="entry name" value="ICLR_ED"/>
    <property type="match status" value="1"/>
</dbReference>
<dbReference type="KEGG" id="bvz:BRAD3257_7565"/>
<evidence type="ECO:0000256" key="3">
    <source>
        <dbReference type="ARBA" id="ARBA00023163"/>
    </source>
</evidence>
<dbReference type="SMART" id="SM00346">
    <property type="entry name" value="HTH_ICLR"/>
    <property type="match status" value="1"/>
</dbReference>
<evidence type="ECO:0000259" key="5">
    <source>
        <dbReference type="PROSITE" id="PS51078"/>
    </source>
</evidence>
<dbReference type="GO" id="GO:0003700">
    <property type="term" value="F:DNA-binding transcription factor activity"/>
    <property type="evidence" value="ECO:0007669"/>
    <property type="project" value="TreeGrafter"/>
</dbReference>
<dbReference type="InterPro" id="IPR029016">
    <property type="entry name" value="GAF-like_dom_sf"/>
</dbReference>
<feature type="domain" description="HTH iclR-type" evidence="4">
    <location>
        <begin position="32"/>
        <end position="94"/>
    </location>
</feature>